<evidence type="ECO:0000313" key="3">
    <source>
        <dbReference type="Proteomes" id="UP000299102"/>
    </source>
</evidence>
<comment type="caution">
    <text evidence="2">The sequence shown here is derived from an EMBL/GenBank/DDBJ whole genome shotgun (WGS) entry which is preliminary data.</text>
</comment>
<feature type="region of interest" description="Disordered" evidence="1">
    <location>
        <begin position="25"/>
        <end position="56"/>
    </location>
</feature>
<reference evidence="2 3" key="1">
    <citation type="journal article" date="2019" name="Commun. Biol.">
        <title>The bagworm genome reveals a unique fibroin gene that provides high tensile strength.</title>
        <authorList>
            <person name="Kono N."/>
            <person name="Nakamura H."/>
            <person name="Ohtoshi R."/>
            <person name="Tomita M."/>
            <person name="Numata K."/>
            <person name="Arakawa K."/>
        </authorList>
    </citation>
    <scope>NUCLEOTIDE SEQUENCE [LARGE SCALE GENOMIC DNA]</scope>
</reference>
<feature type="compositionally biased region" description="Polar residues" evidence="1">
    <location>
        <begin position="41"/>
        <end position="53"/>
    </location>
</feature>
<dbReference type="EMBL" id="BGZK01001010">
    <property type="protein sequence ID" value="GBP68428.1"/>
    <property type="molecule type" value="Genomic_DNA"/>
</dbReference>
<dbReference type="Proteomes" id="UP000299102">
    <property type="component" value="Unassembled WGS sequence"/>
</dbReference>
<evidence type="ECO:0000313" key="2">
    <source>
        <dbReference type="EMBL" id="GBP68428.1"/>
    </source>
</evidence>
<sequence length="156" mass="16781">MHYAIYEYSFCSILERLIPRRAARGEFTGTPGGRRPRSRHYGSNLSARGSESSGGPLPLHNPSFIGYAIPVQKAGNALVTPSTVDKICIEYKRRDEHCGGRVLITAGHGHGNGRAAPTACAGAPGLGLHFECGYWTANHFWNFPESCTGNALALPV</sequence>
<protein>
    <submittedName>
        <fullName evidence="2">Uncharacterized protein</fullName>
    </submittedName>
</protein>
<gene>
    <name evidence="2" type="ORF">EVAR_38665_1</name>
</gene>
<dbReference type="AlphaFoldDB" id="A0A4C1XXV1"/>
<organism evidence="2 3">
    <name type="scientific">Eumeta variegata</name>
    <name type="common">Bagworm moth</name>
    <name type="synonym">Eumeta japonica</name>
    <dbReference type="NCBI Taxonomy" id="151549"/>
    <lineage>
        <taxon>Eukaryota</taxon>
        <taxon>Metazoa</taxon>
        <taxon>Ecdysozoa</taxon>
        <taxon>Arthropoda</taxon>
        <taxon>Hexapoda</taxon>
        <taxon>Insecta</taxon>
        <taxon>Pterygota</taxon>
        <taxon>Neoptera</taxon>
        <taxon>Endopterygota</taxon>
        <taxon>Lepidoptera</taxon>
        <taxon>Glossata</taxon>
        <taxon>Ditrysia</taxon>
        <taxon>Tineoidea</taxon>
        <taxon>Psychidae</taxon>
        <taxon>Oiketicinae</taxon>
        <taxon>Eumeta</taxon>
    </lineage>
</organism>
<proteinExistence type="predicted"/>
<keyword evidence="3" id="KW-1185">Reference proteome</keyword>
<accession>A0A4C1XXV1</accession>
<evidence type="ECO:0000256" key="1">
    <source>
        <dbReference type="SAM" id="MobiDB-lite"/>
    </source>
</evidence>
<name>A0A4C1XXV1_EUMVA</name>